<proteinExistence type="predicted"/>
<evidence type="ECO:0000256" key="1">
    <source>
        <dbReference type="SAM" id="MobiDB-lite"/>
    </source>
</evidence>
<feature type="region of interest" description="Disordered" evidence="1">
    <location>
        <begin position="132"/>
        <end position="153"/>
    </location>
</feature>
<gene>
    <name evidence="3" type="ORF">P9A14_10425</name>
</gene>
<evidence type="ECO:0000313" key="3">
    <source>
        <dbReference type="EMBL" id="WFP27206.1"/>
    </source>
</evidence>
<evidence type="ECO:0008006" key="5">
    <source>
        <dbReference type="Google" id="ProtNLM"/>
    </source>
</evidence>
<dbReference type="AlphaFoldDB" id="A0AAX3TEC5"/>
<name>A0AAX3TEC5_9ACTN</name>
<accession>A0AAX3TEC5</accession>
<feature type="signal peptide" evidence="2">
    <location>
        <begin position="1"/>
        <end position="27"/>
    </location>
</feature>
<dbReference type="EMBL" id="CP121270">
    <property type="protein sequence ID" value="WFP27206.1"/>
    <property type="molecule type" value="Genomic_DNA"/>
</dbReference>
<evidence type="ECO:0000256" key="2">
    <source>
        <dbReference type="SAM" id="SignalP"/>
    </source>
</evidence>
<organism evidence="3 4">
    <name type="scientific">Gordonia hongkongensis</name>
    <dbReference type="NCBI Taxonomy" id="1701090"/>
    <lineage>
        <taxon>Bacteria</taxon>
        <taxon>Bacillati</taxon>
        <taxon>Actinomycetota</taxon>
        <taxon>Actinomycetes</taxon>
        <taxon>Mycobacteriales</taxon>
        <taxon>Gordoniaceae</taxon>
        <taxon>Gordonia</taxon>
    </lineage>
</organism>
<reference evidence="3" key="1">
    <citation type="submission" date="2023-04" db="EMBL/GenBank/DDBJ databases">
        <title>Complete genome sequence of a phthalic acid esters degrading bacterial strain.</title>
        <authorList>
            <person name="Weng L."/>
            <person name="Jia Y."/>
            <person name="Ren L."/>
        </authorList>
    </citation>
    <scope>NUCLEOTIDE SEQUENCE</scope>
    <source>
        <strain evidence="3">RL-LY01</strain>
    </source>
</reference>
<dbReference type="Proteomes" id="UP001213504">
    <property type="component" value="Chromosome"/>
</dbReference>
<evidence type="ECO:0000313" key="4">
    <source>
        <dbReference type="Proteomes" id="UP001213504"/>
    </source>
</evidence>
<sequence>MPGRLVPGTVAGLVAAALVLSACSVGGQPEPSSPDLSARSVEAADFPNGAASPIPTSAVANALADVTGAPMPGQTGTEVSPPECAPASVPADGAVAFLGPGPGERATLTSVVAGVETPLDDVVELAERCPETTTTTFGASSTITTEVLPPPPAPDGVDTATLRRTIVTGGAVPSTTSALTLLGERDGVRVYTEYRWPAAGPVPPEASAALDTLFGKALAAAFG</sequence>
<feature type="chain" id="PRO_5043444246" description="DUF5642 domain-containing protein" evidence="2">
    <location>
        <begin position="28"/>
        <end position="223"/>
    </location>
</feature>
<keyword evidence="2" id="KW-0732">Signal</keyword>
<dbReference type="PROSITE" id="PS51257">
    <property type="entry name" value="PROKAR_LIPOPROTEIN"/>
    <property type="match status" value="1"/>
</dbReference>
<feature type="compositionally biased region" description="Low complexity" evidence="1">
    <location>
        <begin position="132"/>
        <end position="145"/>
    </location>
</feature>
<protein>
    <recommendedName>
        <fullName evidence="5">DUF5642 domain-containing protein</fullName>
    </recommendedName>
</protein>